<evidence type="ECO:0000256" key="5">
    <source>
        <dbReference type="ARBA" id="ARBA00022989"/>
    </source>
</evidence>
<feature type="transmembrane region" description="Helical" evidence="9">
    <location>
        <begin position="290"/>
        <end position="312"/>
    </location>
</feature>
<dbReference type="GO" id="GO:0005886">
    <property type="term" value="C:plasma membrane"/>
    <property type="evidence" value="ECO:0007669"/>
    <property type="project" value="UniProtKB-SubCell"/>
</dbReference>
<evidence type="ECO:0000256" key="8">
    <source>
        <dbReference type="ARBA" id="ARBA00025323"/>
    </source>
</evidence>
<gene>
    <name evidence="11" type="primary">cysT</name>
    <name evidence="11" type="ORF">FNA46_11370</name>
</gene>
<feature type="domain" description="ABC transmembrane type-1" evidence="10">
    <location>
        <begin position="110"/>
        <end position="313"/>
    </location>
</feature>
<keyword evidence="12" id="KW-1185">Reference proteome</keyword>
<keyword evidence="6 9" id="KW-0764">Sulfate transport</keyword>
<feature type="transmembrane region" description="Helical" evidence="9">
    <location>
        <begin position="246"/>
        <end position="270"/>
    </location>
</feature>
<evidence type="ECO:0000256" key="6">
    <source>
        <dbReference type="ARBA" id="ARBA00023032"/>
    </source>
</evidence>
<feature type="transmembrane region" description="Helical" evidence="9">
    <location>
        <begin position="154"/>
        <end position="175"/>
    </location>
</feature>
<dbReference type="PANTHER" id="PTHR30406:SF10">
    <property type="entry name" value="SULFATE TRANSPORT SYSTEM PERMEASE PROTEIN CYST"/>
    <property type="match status" value="1"/>
</dbReference>
<evidence type="ECO:0000259" key="10">
    <source>
        <dbReference type="PROSITE" id="PS50928"/>
    </source>
</evidence>
<dbReference type="EMBL" id="VJMG01000028">
    <property type="protein sequence ID" value="TRL38760.1"/>
    <property type="molecule type" value="Genomic_DNA"/>
</dbReference>
<comment type="caution">
    <text evidence="11">The sequence shown here is derived from an EMBL/GenBank/DDBJ whole genome shotgun (WGS) entry which is preliminary data.</text>
</comment>
<evidence type="ECO:0000256" key="4">
    <source>
        <dbReference type="ARBA" id="ARBA00022692"/>
    </source>
</evidence>
<protein>
    <recommendedName>
        <fullName evidence="9">Sulfate transport system permease protein CysT</fullName>
    </recommendedName>
</protein>
<dbReference type="InterPro" id="IPR011865">
    <property type="entry name" value="CysT_permease"/>
</dbReference>
<accession>A0A549TA61</accession>
<dbReference type="SUPFAM" id="SSF161098">
    <property type="entry name" value="MetI-like"/>
    <property type="match status" value="1"/>
</dbReference>
<feature type="transmembrane region" description="Helical" evidence="9">
    <location>
        <begin position="62"/>
        <end position="87"/>
    </location>
</feature>
<evidence type="ECO:0000256" key="9">
    <source>
        <dbReference type="RuleBase" id="RU366001"/>
    </source>
</evidence>
<proteinExistence type="inferred from homology"/>
<dbReference type="NCBIfam" id="TIGR02139">
    <property type="entry name" value="permease_CysT"/>
    <property type="match status" value="1"/>
</dbReference>
<keyword evidence="4 9" id="KW-0812">Transmembrane</keyword>
<evidence type="ECO:0000256" key="1">
    <source>
        <dbReference type="ARBA" id="ARBA00004651"/>
    </source>
</evidence>
<evidence type="ECO:0000256" key="2">
    <source>
        <dbReference type="ARBA" id="ARBA00011779"/>
    </source>
</evidence>
<dbReference type="InterPro" id="IPR005667">
    <property type="entry name" value="Sulph_transpt2"/>
</dbReference>
<dbReference type="InterPro" id="IPR000515">
    <property type="entry name" value="MetI-like"/>
</dbReference>
<dbReference type="Proteomes" id="UP000316801">
    <property type="component" value="Unassembled WGS sequence"/>
</dbReference>
<dbReference type="CDD" id="cd06261">
    <property type="entry name" value="TM_PBP2"/>
    <property type="match status" value="1"/>
</dbReference>
<name>A0A549TA61_9HYPH</name>
<comment type="similarity">
    <text evidence="9">Belongs to the binding-protein-dependent transport system permease family. CysTW subfamily.</text>
</comment>
<comment type="function">
    <text evidence="9">Part of the ABC transporter complex (TC 3.A.1.6.1) involved in sulfate/thiosulfate import.</text>
</comment>
<feature type="transmembrane region" description="Helical" evidence="9">
    <location>
        <begin position="187"/>
        <end position="206"/>
    </location>
</feature>
<keyword evidence="3 9" id="KW-0813">Transport</keyword>
<feature type="transmembrane region" description="Helical" evidence="9">
    <location>
        <begin position="107"/>
        <end position="134"/>
    </location>
</feature>
<dbReference type="NCBIfam" id="TIGR00969">
    <property type="entry name" value="3a0106s02"/>
    <property type="match status" value="1"/>
</dbReference>
<comment type="function">
    <text evidence="8">Part of the ABC transporter complex CysAWTP (TC 3.A.1.6.1) involved in sulfate/thiosulfate import. Probably responsible for the translocation of the substrate across the membrane.</text>
</comment>
<evidence type="ECO:0000313" key="12">
    <source>
        <dbReference type="Proteomes" id="UP000316801"/>
    </source>
</evidence>
<organism evidence="11 12">
    <name type="scientific">Rhizobium straminoryzae</name>
    <dbReference type="NCBI Taxonomy" id="1387186"/>
    <lineage>
        <taxon>Bacteria</taxon>
        <taxon>Pseudomonadati</taxon>
        <taxon>Pseudomonadota</taxon>
        <taxon>Alphaproteobacteria</taxon>
        <taxon>Hyphomicrobiales</taxon>
        <taxon>Rhizobiaceae</taxon>
        <taxon>Rhizobium/Agrobacterium group</taxon>
        <taxon>Rhizobium</taxon>
    </lineage>
</organism>
<dbReference type="FunFam" id="1.10.3720.10:FF:000004">
    <property type="entry name" value="Sulfate transport system permease protein CysT"/>
    <property type="match status" value="1"/>
</dbReference>
<evidence type="ECO:0000313" key="11">
    <source>
        <dbReference type="EMBL" id="TRL38760.1"/>
    </source>
</evidence>
<comment type="caution">
    <text evidence="9">Lacks conserved residue(s) required for the propagation of feature annotation.</text>
</comment>
<comment type="subcellular location">
    <subcellularLocation>
        <location evidence="1">Cell membrane</location>
        <topology evidence="1">Multi-pass membrane protein</topology>
    </subcellularLocation>
</comment>
<comment type="subunit">
    <text evidence="2">The complex is composed of two ATP-binding proteins (CysA), two transmembrane proteins (CysT and CysW) and a solute-binding protein (CysP).</text>
</comment>
<reference evidence="11 12" key="1">
    <citation type="submission" date="2019-07" db="EMBL/GenBank/DDBJ databases">
        <title>Ln-dependent methylotrophs.</title>
        <authorList>
            <person name="Tani A."/>
        </authorList>
    </citation>
    <scope>NUCLEOTIDE SEQUENCE [LARGE SCALE GENOMIC DNA]</scope>
    <source>
        <strain evidence="11 12">SM12</strain>
    </source>
</reference>
<dbReference type="GO" id="GO:0015419">
    <property type="term" value="F:ABC-type sulfate transporter activity"/>
    <property type="evidence" value="ECO:0007669"/>
    <property type="project" value="UniProtKB-UniRule"/>
</dbReference>
<evidence type="ECO:0000256" key="7">
    <source>
        <dbReference type="ARBA" id="ARBA00023136"/>
    </source>
</evidence>
<keyword evidence="7 9" id="KW-0472">Membrane</keyword>
<dbReference type="PROSITE" id="PS50928">
    <property type="entry name" value="ABC_TM1"/>
    <property type="match status" value="1"/>
</dbReference>
<sequence>MSSAAGTRSRRITSLPARCSTSCTATVEHNHHLPRVETRQGNLPGFLREYGKRNVKRHVLPGLRLSLGLTLFYVGLIVVLPLAALAVKAASLGPADYWSIVSSPRAVASYRVTVLAALGATVFNLFFGLALAWVLTRYRFPGRRIVDAMVDLPFALPTAVAGISLTALFSVHGWFGAALAPLGISVAYTPLGILVAMTFTSLPFIVRTVQPVLEDLDPALEEAAQSLGGSDFTIFRKVILPLLSPALLAGTSLSFARSLGEFGAIIFIAGNQPMKTEITALLIFIRLEEYDYQAAAAIASVLLIAAFLMLAVTNALQARALRYTVKG</sequence>
<dbReference type="AlphaFoldDB" id="A0A549TA61"/>
<dbReference type="Gene3D" id="1.10.3720.10">
    <property type="entry name" value="MetI-like"/>
    <property type="match status" value="1"/>
</dbReference>
<keyword evidence="5 9" id="KW-1133">Transmembrane helix</keyword>
<dbReference type="InterPro" id="IPR035906">
    <property type="entry name" value="MetI-like_sf"/>
</dbReference>
<evidence type="ECO:0000256" key="3">
    <source>
        <dbReference type="ARBA" id="ARBA00022448"/>
    </source>
</evidence>
<dbReference type="Pfam" id="PF00528">
    <property type="entry name" value="BPD_transp_1"/>
    <property type="match status" value="1"/>
</dbReference>
<dbReference type="PANTHER" id="PTHR30406">
    <property type="entry name" value="SULFATE TRANSPORT SYSTEM PERMEASE PROTEIN"/>
    <property type="match status" value="1"/>
</dbReference>